<feature type="chain" id="PRO_5047262235" evidence="1">
    <location>
        <begin position="22"/>
        <end position="233"/>
    </location>
</feature>
<gene>
    <name evidence="2" type="ORF">ABGN05_09360</name>
</gene>
<accession>A0ABV3SGL2</accession>
<sequence length="233" mass="25349">MAFRLSIALGVVALLGGGASAAQFNVYDDGDAIGSCPSLKTIELVGDIEEGDFERLHELLTPGQASNSEHYVEIGRLSFDSAGGDYFEAVKISHLLRGYNIQSYVSADARCTGACAIAFMGGTGIGMEGYFPPDRRFVLGAEIQLTMPSFADVARKEGGSEREVSQQTRNLTLQLFVEILLLAGDREWSSELIRRLVEDGPGHAVDLTEPQVAEANQLKQGENCQPYRQWLEE</sequence>
<keyword evidence="3" id="KW-1185">Reference proteome</keyword>
<dbReference type="EMBL" id="JBDPGJ010000002">
    <property type="protein sequence ID" value="MEX0405866.1"/>
    <property type="molecule type" value="Genomic_DNA"/>
</dbReference>
<name>A0ABV3SGL2_9HYPH</name>
<protein>
    <submittedName>
        <fullName evidence="2">Uncharacterized protein</fullName>
    </submittedName>
</protein>
<dbReference type="RefSeq" id="WP_367953740.1">
    <property type="nucleotide sequence ID" value="NZ_JBDPGJ010000002.1"/>
</dbReference>
<evidence type="ECO:0000313" key="2">
    <source>
        <dbReference type="EMBL" id="MEX0405866.1"/>
    </source>
</evidence>
<comment type="caution">
    <text evidence="2">The sequence shown here is derived from an EMBL/GenBank/DDBJ whole genome shotgun (WGS) entry which is preliminary data.</text>
</comment>
<keyword evidence="1" id="KW-0732">Signal</keyword>
<reference evidence="2 3" key="1">
    <citation type="submission" date="2024-05" db="EMBL/GenBank/DDBJ databases">
        <authorList>
            <person name="Jiang F."/>
        </authorList>
    </citation>
    <scope>NUCLEOTIDE SEQUENCE [LARGE SCALE GENOMIC DNA]</scope>
    <source>
        <strain evidence="2 3">LZ166</strain>
    </source>
</reference>
<feature type="signal peptide" evidence="1">
    <location>
        <begin position="1"/>
        <end position="21"/>
    </location>
</feature>
<organism evidence="2 3">
    <name type="scientific">Aquibium pacificus</name>
    <dbReference type="NCBI Taxonomy" id="3153579"/>
    <lineage>
        <taxon>Bacteria</taxon>
        <taxon>Pseudomonadati</taxon>
        <taxon>Pseudomonadota</taxon>
        <taxon>Alphaproteobacteria</taxon>
        <taxon>Hyphomicrobiales</taxon>
        <taxon>Phyllobacteriaceae</taxon>
        <taxon>Aquibium</taxon>
    </lineage>
</organism>
<dbReference type="SUPFAM" id="SSF52096">
    <property type="entry name" value="ClpP/crotonase"/>
    <property type="match status" value="1"/>
</dbReference>
<dbReference type="Proteomes" id="UP001556692">
    <property type="component" value="Unassembled WGS sequence"/>
</dbReference>
<evidence type="ECO:0000313" key="3">
    <source>
        <dbReference type="Proteomes" id="UP001556692"/>
    </source>
</evidence>
<dbReference type="InterPro" id="IPR029045">
    <property type="entry name" value="ClpP/crotonase-like_dom_sf"/>
</dbReference>
<evidence type="ECO:0000256" key="1">
    <source>
        <dbReference type="SAM" id="SignalP"/>
    </source>
</evidence>
<proteinExistence type="predicted"/>